<evidence type="ECO:0000256" key="13">
    <source>
        <dbReference type="RuleBase" id="RU000618"/>
    </source>
</evidence>
<dbReference type="Pfam" id="PF03120">
    <property type="entry name" value="OB_DNA_ligase"/>
    <property type="match status" value="1"/>
</dbReference>
<dbReference type="Gene3D" id="2.40.50.140">
    <property type="entry name" value="Nucleic acid-binding proteins"/>
    <property type="match status" value="1"/>
</dbReference>
<dbReference type="InterPro" id="IPR036420">
    <property type="entry name" value="BRCT_dom_sf"/>
</dbReference>
<dbReference type="Gene3D" id="6.20.10.30">
    <property type="match status" value="1"/>
</dbReference>
<feature type="binding site" evidence="12">
    <location>
        <position position="328"/>
    </location>
    <ligand>
        <name>NAD(+)</name>
        <dbReference type="ChEBI" id="CHEBI:57540"/>
    </ligand>
</feature>
<evidence type="ECO:0000256" key="6">
    <source>
        <dbReference type="ARBA" id="ARBA00022833"/>
    </source>
</evidence>
<dbReference type="Gene3D" id="1.10.287.610">
    <property type="entry name" value="Helix hairpin bin"/>
    <property type="match status" value="1"/>
</dbReference>
<dbReference type="NCBIfam" id="NF005932">
    <property type="entry name" value="PRK07956.1"/>
    <property type="match status" value="1"/>
</dbReference>
<feature type="binding site" evidence="12">
    <location>
        <position position="188"/>
    </location>
    <ligand>
        <name>NAD(+)</name>
        <dbReference type="ChEBI" id="CHEBI:57540"/>
    </ligand>
</feature>
<comment type="catalytic activity">
    <reaction evidence="11 12 13">
        <text>NAD(+) + (deoxyribonucleotide)n-3'-hydroxyl + 5'-phospho-(deoxyribonucleotide)m = (deoxyribonucleotide)n+m + AMP + beta-nicotinamide D-nucleotide.</text>
        <dbReference type="EC" id="6.5.1.2"/>
    </reaction>
</comment>
<comment type="cofactor">
    <cofactor evidence="12">
        <name>Mg(2+)</name>
        <dbReference type="ChEBI" id="CHEBI:18420"/>
    </cofactor>
    <cofactor evidence="12">
        <name>Mn(2+)</name>
        <dbReference type="ChEBI" id="CHEBI:29035"/>
    </cofactor>
</comment>
<keyword evidence="8 12" id="KW-0520">NAD</keyword>
<dbReference type="Pfam" id="PF12826">
    <property type="entry name" value="HHH_2"/>
    <property type="match status" value="1"/>
</dbReference>
<dbReference type="PROSITE" id="PS01056">
    <property type="entry name" value="DNA_LIGASE_N2"/>
    <property type="match status" value="1"/>
</dbReference>
<evidence type="ECO:0000256" key="7">
    <source>
        <dbReference type="ARBA" id="ARBA00022842"/>
    </source>
</evidence>
<keyword evidence="17" id="KW-1185">Reference proteome</keyword>
<dbReference type="EMBL" id="VCJR02000003">
    <property type="protein sequence ID" value="NHK29058.1"/>
    <property type="molecule type" value="Genomic_DNA"/>
</dbReference>
<dbReference type="CDD" id="cd00114">
    <property type="entry name" value="LIGANc"/>
    <property type="match status" value="1"/>
</dbReference>
<keyword evidence="2 12" id="KW-0436">Ligase</keyword>
<dbReference type="NCBIfam" id="TIGR00575">
    <property type="entry name" value="dnlj"/>
    <property type="match status" value="1"/>
</dbReference>
<feature type="binding site" evidence="12">
    <location>
        <begin position="96"/>
        <end position="97"/>
    </location>
    <ligand>
        <name>NAD(+)</name>
        <dbReference type="ChEBI" id="CHEBI:57540"/>
    </ligand>
</feature>
<gene>
    <name evidence="12 16" type="primary">ligA</name>
    <name evidence="16" type="ORF">FF098_014135</name>
</gene>
<dbReference type="InterPro" id="IPR012340">
    <property type="entry name" value="NA-bd_OB-fold"/>
</dbReference>
<keyword evidence="6 12" id="KW-0862">Zinc</keyword>
<evidence type="ECO:0000256" key="5">
    <source>
        <dbReference type="ARBA" id="ARBA00022763"/>
    </source>
</evidence>
<dbReference type="InterPro" id="IPR033136">
    <property type="entry name" value="DNA_ligase_CS"/>
</dbReference>
<dbReference type="Pfam" id="PF01653">
    <property type="entry name" value="DNA_ligase_aden"/>
    <property type="match status" value="1"/>
</dbReference>
<keyword evidence="4 12" id="KW-0479">Metal-binding</keyword>
<protein>
    <recommendedName>
        <fullName evidence="12 13">DNA ligase</fullName>
        <ecNumber evidence="12 13">6.5.1.2</ecNumber>
    </recommendedName>
    <alternativeName>
        <fullName evidence="12">Polydeoxyribonucleotide synthase [NAD(+)]</fullName>
    </alternativeName>
</protein>
<comment type="caution">
    <text evidence="16">The sequence shown here is derived from an EMBL/GenBank/DDBJ whole genome shotgun (WGS) entry which is preliminary data.</text>
</comment>
<feature type="binding site" evidence="12">
    <location>
        <position position="153"/>
    </location>
    <ligand>
        <name>NAD(+)</name>
        <dbReference type="ChEBI" id="CHEBI:57540"/>
    </ligand>
</feature>
<dbReference type="GO" id="GO:0003911">
    <property type="term" value="F:DNA ligase (NAD+) activity"/>
    <property type="evidence" value="ECO:0007669"/>
    <property type="project" value="UniProtKB-EC"/>
</dbReference>
<dbReference type="SUPFAM" id="SSF56091">
    <property type="entry name" value="DNA ligase/mRNA capping enzyme, catalytic domain"/>
    <property type="match status" value="1"/>
</dbReference>
<dbReference type="InterPro" id="IPR010994">
    <property type="entry name" value="RuvA_2-like"/>
</dbReference>
<evidence type="ECO:0000256" key="1">
    <source>
        <dbReference type="ARBA" id="ARBA00004067"/>
    </source>
</evidence>
<dbReference type="SMART" id="SM00292">
    <property type="entry name" value="BRCT"/>
    <property type="match status" value="1"/>
</dbReference>
<evidence type="ECO:0000256" key="8">
    <source>
        <dbReference type="ARBA" id="ARBA00023027"/>
    </source>
</evidence>
<dbReference type="PANTHER" id="PTHR23389">
    <property type="entry name" value="CHROMOSOME TRANSMISSION FIDELITY FACTOR 18"/>
    <property type="match status" value="1"/>
</dbReference>
<keyword evidence="10 12" id="KW-0464">Manganese</keyword>
<dbReference type="PIRSF" id="PIRSF001604">
    <property type="entry name" value="LigA"/>
    <property type="match status" value="1"/>
</dbReference>
<sequence length="698" mass="77386">MSEPDHAEKAVKNLTAEEATAELARLSDEIAQHDIAYHQKDAPTITDAEYDRLRRRVRLIEERYPNLIRKDSPSQKVGAPPSNRFRKVRHATKMFSLDNAFDDKTVYDFDKRVRKFLGLDKNDTVSYVAEPKIDGLSATLRYEKGRFVLGATRGDGNEGEDVTRNLETLDDIPKSIKNAPDVVEIRGEVYMSKSSFLALNESRVAKGEDVFANPRNAAAGSLRQLDVSVTRSRPLRFFPYSWGYCSEALGQTQWGVLKRFEDWGFVVNEQMKQCASVHELIKHYHKIENNRSELPYDIDGVVYKVNRLDWQERLGFTAKDPRWAIAHKFPAEQATTVLREIDIQVGRTGALTPVAKLEPVTVGGVVVSNATLHNEDEIERKDIREGDTVVIQRAGDVIPQVVEVVTEKRPKDSKPYVYPTTCPACGSDAVRETDEKGRADVVRRCTGGLICPAQAVERLKHFVSRAALDIDGLGAKQVEAFYHDGLIKEPADIFTLNQHRDALLKKEGYGETSLRNLYAGIDQRRTADLDRFIFALGIRHIGGTTAGLFARTFLTFDKFRAVAEKVAAGDEAAKEEMASIDGVGPTVIEALADFFGEQHNIDALDRLLEHVTTTEAEAPSSDSPVAGKTVVFTGKLERMTRDEAKARATSLGAKVAGSVSAKTDILVAGPGAGSKLKKAEDLKVRTMTEEEWLALIGG</sequence>
<evidence type="ECO:0000256" key="14">
    <source>
        <dbReference type="SAM" id="Coils"/>
    </source>
</evidence>
<dbReference type="SUPFAM" id="SSF47781">
    <property type="entry name" value="RuvA domain 2-like"/>
    <property type="match status" value="1"/>
</dbReference>
<feature type="active site" description="N6-AMP-lysine intermediate" evidence="12">
    <location>
        <position position="132"/>
    </location>
</feature>
<dbReference type="PROSITE" id="PS01055">
    <property type="entry name" value="DNA_LIGASE_N1"/>
    <property type="match status" value="1"/>
</dbReference>
<organism evidence="16 17">
    <name type="scientific">Aquisalinus luteolus</name>
    <dbReference type="NCBI Taxonomy" id="1566827"/>
    <lineage>
        <taxon>Bacteria</taxon>
        <taxon>Pseudomonadati</taxon>
        <taxon>Pseudomonadota</taxon>
        <taxon>Alphaproteobacteria</taxon>
        <taxon>Parvularculales</taxon>
        <taxon>Parvularculaceae</taxon>
        <taxon>Aquisalinus</taxon>
    </lineage>
</organism>
<feature type="binding site" evidence="12">
    <location>
        <position position="130"/>
    </location>
    <ligand>
        <name>NAD(+)</name>
        <dbReference type="ChEBI" id="CHEBI:57540"/>
    </ligand>
</feature>
<dbReference type="Gene3D" id="3.40.50.10190">
    <property type="entry name" value="BRCT domain"/>
    <property type="match status" value="1"/>
</dbReference>
<dbReference type="Gene3D" id="1.10.150.20">
    <property type="entry name" value="5' to 3' exonuclease, C-terminal subdomain"/>
    <property type="match status" value="2"/>
</dbReference>
<dbReference type="PANTHER" id="PTHR23389:SF9">
    <property type="entry name" value="DNA LIGASE"/>
    <property type="match status" value="1"/>
</dbReference>
<keyword evidence="3 12" id="KW-0235">DNA replication</keyword>
<evidence type="ECO:0000256" key="4">
    <source>
        <dbReference type="ARBA" id="ARBA00022723"/>
    </source>
</evidence>
<keyword evidence="14" id="KW-0175">Coiled coil</keyword>
<evidence type="ECO:0000256" key="12">
    <source>
        <dbReference type="HAMAP-Rule" id="MF_01588"/>
    </source>
</evidence>
<feature type="domain" description="BRCT" evidence="15">
    <location>
        <begin position="620"/>
        <end position="693"/>
    </location>
</feature>
<evidence type="ECO:0000313" key="16">
    <source>
        <dbReference type="EMBL" id="NHK29058.1"/>
    </source>
</evidence>
<dbReference type="Pfam" id="PF00533">
    <property type="entry name" value="BRCT"/>
    <property type="match status" value="1"/>
</dbReference>
<comment type="function">
    <text evidence="1 12">DNA ligase that catalyzes the formation of phosphodiester linkages between 5'-phosphoryl and 3'-hydroxyl groups in double-stranded DNA using NAD as a coenzyme and as the energy source for the reaction. It is essential for DNA replication and repair of damaged DNA.</text>
</comment>
<dbReference type="InterPro" id="IPR001679">
    <property type="entry name" value="DNA_ligase"/>
</dbReference>
<dbReference type="InterPro" id="IPR013839">
    <property type="entry name" value="DNAligase_adenylation"/>
</dbReference>
<feature type="binding site" evidence="12">
    <location>
        <position position="304"/>
    </location>
    <ligand>
        <name>NAD(+)</name>
        <dbReference type="ChEBI" id="CHEBI:57540"/>
    </ligand>
</feature>
<feature type="binding site" evidence="12">
    <location>
        <position position="451"/>
    </location>
    <ligand>
        <name>Zn(2+)</name>
        <dbReference type="ChEBI" id="CHEBI:29105"/>
    </ligand>
</feature>
<dbReference type="SMART" id="SM00532">
    <property type="entry name" value="LIGANc"/>
    <property type="match status" value="1"/>
</dbReference>
<dbReference type="SUPFAM" id="SSF50249">
    <property type="entry name" value="Nucleic acid-binding proteins"/>
    <property type="match status" value="1"/>
</dbReference>
<dbReference type="InterPro" id="IPR041663">
    <property type="entry name" value="DisA/LigA_HHH"/>
</dbReference>
<comment type="caution">
    <text evidence="12">Lacks conserved residue(s) required for the propagation of feature annotation.</text>
</comment>
<dbReference type="InterPro" id="IPR001357">
    <property type="entry name" value="BRCT_dom"/>
</dbReference>
<dbReference type="InterPro" id="IPR004149">
    <property type="entry name" value="Znf_DNAligase_C4"/>
</dbReference>
<evidence type="ECO:0000256" key="11">
    <source>
        <dbReference type="ARBA" id="ARBA00034005"/>
    </source>
</evidence>
<feature type="binding site" evidence="12">
    <location>
        <position position="425"/>
    </location>
    <ligand>
        <name>Zn(2+)</name>
        <dbReference type="ChEBI" id="CHEBI:29105"/>
    </ligand>
</feature>
<dbReference type="InterPro" id="IPR018239">
    <property type="entry name" value="DNA_ligase_AS"/>
</dbReference>
<keyword evidence="9 12" id="KW-0234">DNA repair</keyword>
<accession>A0ABX0HM04</accession>
<feature type="binding site" evidence="12">
    <location>
        <begin position="47"/>
        <end position="51"/>
    </location>
    <ligand>
        <name>NAD(+)</name>
        <dbReference type="ChEBI" id="CHEBI:57540"/>
    </ligand>
</feature>
<dbReference type="PROSITE" id="PS50172">
    <property type="entry name" value="BRCT"/>
    <property type="match status" value="1"/>
</dbReference>
<keyword evidence="5 12" id="KW-0227">DNA damage</keyword>
<dbReference type="Proteomes" id="UP000818603">
    <property type="component" value="Unassembled WGS sequence"/>
</dbReference>
<dbReference type="HAMAP" id="MF_01588">
    <property type="entry name" value="DNA_ligase_A"/>
    <property type="match status" value="1"/>
</dbReference>
<evidence type="ECO:0000256" key="10">
    <source>
        <dbReference type="ARBA" id="ARBA00023211"/>
    </source>
</evidence>
<dbReference type="EC" id="6.5.1.2" evidence="12 13"/>
<dbReference type="InterPro" id="IPR013840">
    <property type="entry name" value="DNAligase_N"/>
</dbReference>
<feature type="binding site" evidence="12">
    <location>
        <position position="422"/>
    </location>
    <ligand>
        <name>Zn(2+)</name>
        <dbReference type="ChEBI" id="CHEBI:29105"/>
    </ligand>
</feature>
<name>A0ABX0HM04_9PROT</name>
<feature type="coiled-coil region" evidence="14">
    <location>
        <begin position="9"/>
        <end position="70"/>
    </location>
</feature>
<dbReference type="CDD" id="cd17748">
    <property type="entry name" value="BRCT_DNA_ligase_like"/>
    <property type="match status" value="1"/>
</dbReference>
<evidence type="ECO:0000256" key="3">
    <source>
        <dbReference type="ARBA" id="ARBA00022705"/>
    </source>
</evidence>
<dbReference type="InterPro" id="IPR004150">
    <property type="entry name" value="NAD_DNA_ligase_OB"/>
</dbReference>
<dbReference type="RefSeq" id="WP_155141708.1">
    <property type="nucleotide sequence ID" value="NZ_BMGZ01000003.1"/>
</dbReference>
<reference evidence="16 17" key="1">
    <citation type="submission" date="2020-02" db="EMBL/GenBank/DDBJ databases">
        <title>Genome sequence of Parvularcula flava strain NH6-79.</title>
        <authorList>
            <person name="Abdul Karim M.H."/>
            <person name="Lam M.Q."/>
            <person name="Chen S.J."/>
            <person name="Yahya A."/>
            <person name="Shahir S."/>
            <person name="Shamsir M.S."/>
            <person name="Chong C.S."/>
        </authorList>
    </citation>
    <scope>NUCLEOTIDE SEQUENCE [LARGE SCALE GENOMIC DNA]</scope>
    <source>
        <strain evidence="16 17">NH6-79</strain>
    </source>
</reference>
<comment type="similarity">
    <text evidence="12">Belongs to the NAD-dependent DNA ligase family. LigA subfamily.</text>
</comment>
<evidence type="ECO:0000259" key="15">
    <source>
        <dbReference type="PROSITE" id="PS50172"/>
    </source>
</evidence>
<keyword evidence="7 12" id="KW-0460">Magnesium</keyword>
<proteinExistence type="inferred from homology"/>
<evidence type="ECO:0000313" key="17">
    <source>
        <dbReference type="Proteomes" id="UP000818603"/>
    </source>
</evidence>
<evidence type="ECO:0000256" key="2">
    <source>
        <dbReference type="ARBA" id="ARBA00022598"/>
    </source>
</evidence>
<dbReference type="Pfam" id="PF03119">
    <property type="entry name" value="DNA_ligase_ZBD"/>
    <property type="match status" value="1"/>
</dbReference>
<dbReference type="Gene3D" id="3.30.470.30">
    <property type="entry name" value="DNA ligase/mRNA capping enzyme"/>
    <property type="match status" value="1"/>
</dbReference>
<dbReference type="SUPFAM" id="SSF52113">
    <property type="entry name" value="BRCT domain"/>
    <property type="match status" value="1"/>
</dbReference>
<evidence type="ECO:0000256" key="9">
    <source>
        <dbReference type="ARBA" id="ARBA00023204"/>
    </source>
</evidence>